<dbReference type="InterPro" id="IPR036322">
    <property type="entry name" value="WD40_repeat_dom_sf"/>
</dbReference>
<feature type="region of interest" description="Disordered" evidence="4">
    <location>
        <begin position="395"/>
        <end position="425"/>
    </location>
</feature>
<dbReference type="SUPFAM" id="SSF50978">
    <property type="entry name" value="WD40 repeat-like"/>
    <property type="match status" value="1"/>
</dbReference>
<evidence type="ECO:0000256" key="2">
    <source>
        <dbReference type="ARBA" id="ARBA00022737"/>
    </source>
</evidence>
<dbReference type="Gene3D" id="2.130.10.10">
    <property type="entry name" value="YVTN repeat-like/Quinoprotein amine dehydrogenase"/>
    <property type="match status" value="3"/>
</dbReference>
<feature type="compositionally biased region" description="Polar residues" evidence="4">
    <location>
        <begin position="415"/>
        <end position="425"/>
    </location>
</feature>
<protein>
    <submittedName>
        <fullName evidence="5">Peptidase C14 caspase catalytic subunit p20</fullName>
    </submittedName>
</protein>
<name>C7RIR7_ACCRE</name>
<dbReference type="PANTHER" id="PTHR19879">
    <property type="entry name" value="TRANSCRIPTION INITIATION FACTOR TFIID"/>
    <property type="match status" value="1"/>
</dbReference>
<dbReference type="eggNOG" id="COG4249">
    <property type="taxonomic scope" value="Bacteria"/>
</dbReference>
<dbReference type="Gene3D" id="3.40.50.1460">
    <property type="match status" value="1"/>
</dbReference>
<dbReference type="InterPro" id="IPR001680">
    <property type="entry name" value="WD40_rpt"/>
</dbReference>
<dbReference type="eggNOG" id="COG3391">
    <property type="taxonomic scope" value="Bacteria"/>
</dbReference>
<keyword evidence="2" id="KW-0677">Repeat</keyword>
<reference evidence="5" key="2">
    <citation type="submission" date="2009-09" db="EMBL/GenBank/DDBJ databases">
        <title>Complete sequence of chromosome of Candidatus Accumulibacter phosphatis clade IIA str. UW-1.</title>
        <authorList>
            <consortium name="US DOE Joint Genome Institute"/>
            <person name="Martin H.G."/>
            <person name="Ivanova N."/>
            <person name="Kunin V."/>
            <person name="Warnecke F."/>
            <person name="Barry K."/>
            <person name="He S."/>
            <person name="Salamov A."/>
            <person name="Szeto E."/>
            <person name="Dalin E."/>
            <person name="Pangilinan J.L."/>
            <person name="Lapidus A."/>
            <person name="Lowry S."/>
            <person name="Kyrpides N.C."/>
            <person name="McMahon K.D."/>
            <person name="Hugenholtz P."/>
        </authorList>
    </citation>
    <scope>NUCLEOTIDE SEQUENCE [LARGE SCALE GENOMIC DNA]</scope>
    <source>
        <strain evidence="5">UW-1</strain>
    </source>
</reference>
<evidence type="ECO:0000256" key="1">
    <source>
        <dbReference type="ARBA" id="ARBA00022574"/>
    </source>
</evidence>
<organism evidence="5">
    <name type="scientific">Accumulibacter regalis</name>
    <dbReference type="NCBI Taxonomy" id="522306"/>
    <lineage>
        <taxon>Bacteria</taxon>
        <taxon>Pseudomonadati</taxon>
        <taxon>Pseudomonadota</taxon>
        <taxon>Betaproteobacteria</taxon>
        <taxon>Candidatus Accumulibacter</taxon>
    </lineage>
</organism>
<evidence type="ECO:0000313" key="5">
    <source>
        <dbReference type="EMBL" id="ACV33403.1"/>
    </source>
</evidence>
<sequence length="997" mass="107846" precursor="true">MITRVLHALVLFGLVVGQLVGGEAQGQVSVEPILRIETGGHQSLVTRVSTDAQGRWVLTASEDKTARLWDAATGKLLSVLRPPIGPEGVGAIYAAALSPDGKQIALGGNAAFDGKTHSLYLFDRASGRLPAKSTLSGLEAPLTQLAWSKDSQLVAVGLRQSGLRVFQRNLGFVGSDPEYNEAIYGADFSTDGRLVTCSLDGSVRLYRVDKKGLVRTARKQLASGRPYSVAFSPDGSLIAVGYQDAGHIDVLDAASLTPVYATPSSKEGNLGRVAWTGDGRVLIGAGTARANERFAVFAFGDAGRGPARELAGFTNIVTALAPLRDGVIVATAEPSWASFDAAGNRRLLARPQTGDFRDAGDRFKVSVDAQLVSFPTIPGGESLVFDLVKGDLRRPGSEAKVEPPRQPGWGGGPSNWKNSTTPKLGSRQLQLRPGEVSRSVALSPDKQRFVLGTEWYLRAFDSEGSQVWEQRTPAAVWATNISGDGRWVLAALGDGTVRWYRMQDGREQLSLFVHVDGKRWIIWSPAGFYDTSLDGEDLVGWHLNRAMNQASDFFSVGRFRDRFYRPEIIQSIIQTGDEGEAIRQAQAAAAALAATEPPALPATAGASKGAGSLPPRPAVAVEKTAVATVLPPVIDLQTESQIESSASTVPVRFVLRSPSDAPVSEVKVRVNDKLVRSLDNRALRSARGEAQEVQVAVPPVDSQIRLFAANKYGKSEPVVINIRRSAAPSGKVAETRFETLYLLIIGVSKYPEEWKLDLAEKDARDFNHHMVRQAGQLYGTAQPRLLINEQASREKILEGLRWLRESVGEKDAGVVFMAGHGDRVGSAYYFIPGDPDVLPSRSEFKSTQEFDAWKQKNAPKRWVPGEEISRTLLGLKGRAAFFIDTCHSGINARPGQSTNPDLTKALNEINEERGVIVFASSTGKELSQEDPAWGNGAFTKAIIEGIRGGADFRKDGLIRPSTLQSYVTDRVMELTKKEQRPVIFTVGIDEPIAVRGQ</sequence>
<dbReference type="SMART" id="SM00320">
    <property type="entry name" value="WD40"/>
    <property type="match status" value="6"/>
</dbReference>
<dbReference type="PROSITE" id="PS50294">
    <property type="entry name" value="WD_REPEATS_REGION"/>
    <property type="match status" value="1"/>
</dbReference>
<proteinExistence type="predicted"/>
<feature type="repeat" description="WD" evidence="3">
    <location>
        <begin position="38"/>
        <end position="79"/>
    </location>
</feature>
<dbReference type="PANTHER" id="PTHR19879:SF9">
    <property type="entry name" value="TRANSCRIPTION INITIATION FACTOR TFIID SUBUNIT 5"/>
    <property type="match status" value="1"/>
</dbReference>
<dbReference type="STRING" id="522306.CAP2UW1_0029"/>
<dbReference type="InterPro" id="IPR011044">
    <property type="entry name" value="Quino_amine_DH_bsu"/>
</dbReference>
<dbReference type="AlphaFoldDB" id="C7RIR7"/>
<dbReference type="HOGENOM" id="CLU_009283_0_0_4"/>
<dbReference type="PROSITE" id="PS50082">
    <property type="entry name" value="WD_REPEATS_2"/>
    <property type="match status" value="1"/>
</dbReference>
<dbReference type="Pfam" id="PF00400">
    <property type="entry name" value="WD40"/>
    <property type="match status" value="2"/>
</dbReference>
<dbReference type="KEGG" id="app:CAP2UW1_0029"/>
<accession>C7RIR7</accession>
<dbReference type="SUPFAM" id="SSF52129">
    <property type="entry name" value="Caspase-like"/>
    <property type="match status" value="1"/>
</dbReference>
<dbReference type="EMBL" id="CP001715">
    <property type="protein sequence ID" value="ACV33403.1"/>
    <property type="molecule type" value="Genomic_DNA"/>
</dbReference>
<dbReference type="OrthoDB" id="135039at2"/>
<reference evidence="5" key="1">
    <citation type="submission" date="2009-08" db="EMBL/GenBank/DDBJ databases">
        <authorList>
            <consortium name="US DOE Joint Genome Institute"/>
            <person name="Lucas S."/>
            <person name="Copeland A."/>
            <person name="Lapidus A."/>
            <person name="Glavina del Rio T."/>
            <person name="Dalin E."/>
            <person name="Tice H."/>
            <person name="Bruce D."/>
            <person name="Barry K."/>
            <person name="Pitluck S."/>
            <person name="Lowry S."/>
            <person name="Larimer F."/>
            <person name="Land M."/>
            <person name="Hauser L."/>
            <person name="Kyrpides N."/>
            <person name="Ivanova N."/>
            <person name="McMahon K.D."/>
            <person name="Hugenholtz P."/>
        </authorList>
    </citation>
    <scope>NUCLEOTIDE SEQUENCE</scope>
    <source>
        <strain evidence="5">UW-1</strain>
    </source>
</reference>
<evidence type="ECO:0000256" key="4">
    <source>
        <dbReference type="SAM" id="MobiDB-lite"/>
    </source>
</evidence>
<dbReference type="PROSITE" id="PS00678">
    <property type="entry name" value="WD_REPEATS_1"/>
    <property type="match status" value="1"/>
</dbReference>
<dbReference type="SUPFAM" id="SSF50969">
    <property type="entry name" value="YVTN repeat-like/Quinoprotein amine dehydrogenase"/>
    <property type="match status" value="1"/>
</dbReference>
<dbReference type="InterPro" id="IPR029030">
    <property type="entry name" value="Caspase-like_dom_sf"/>
</dbReference>
<dbReference type="InterPro" id="IPR019775">
    <property type="entry name" value="WD40_repeat_CS"/>
</dbReference>
<gene>
    <name evidence="5" type="ordered locus">CAP2UW1_0029</name>
</gene>
<keyword evidence="1 3" id="KW-0853">WD repeat</keyword>
<dbReference type="InterPro" id="IPR015943">
    <property type="entry name" value="WD40/YVTN_repeat-like_dom_sf"/>
</dbReference>
<evidence type="ECO:0000256" key="3">
    <source>
        <dbReference type="PROSITE-ProRule" id="PRU00221"/>
    </source>
</evidence>